<dbReference type="EMBL" id="AP027151">
    <property type="protein sequence ID" value="BDV42408.1"/>
    <property type="molecule type" value="Genomic_DNA"/>
</dbReference>
<sequence length="195" mass="21190">MTWPANKILRVLASLGVAATAQEITAATGMTLDQVWDACDTLVKNRLASRQDRGVYLITAAGTAALVDGKEIKSGPKGPTGPKVKRGTFRERLWQAIRKERKGTIGNFLSLALLDGEDENKATENAQKYLCVLCQAGYMSRLPGKQRGTALCSNGFTRYILVINSGPLAPVARRVQRQLYDPNTGNTVELLEVAK</sequence>
<proteinExistence type="predicted"/>
<feature type="chain" id="PRO_5046136708" description="MarR family transcriptional regulator" evidence="1">
    <location>
        <begin position="27"/>
        <end position="195"/>
    </location>
</feature>
<dbReference type="SUPFAM" id="SSF46785">
    <property type="entry name" value="Winged helix' DNA-binding domain"/>
    <property type="match status" value="1"/>
</dbReference>
<dbReference type="Proteomes" id="UP001317705">
    <property type="component" value="Chromosome"/>
</dbReference>
<reference evidence="2 3" key="1">
    <citation type="submission" date="2022-12" db="EMBL/GenBank/DDBJ databases">
        <title>Polyphasic characterization of Geotalea uranireducens NIT-SL11 newly isolated from a complex of sewage sludge and microbially reduced graphene oxide.</title>
        <authorList>
            <person name="Xie L."/>
            <person name="Yoshida N."/>
            <person name="Meng L."/>
        </authorList>
    </citation>
    <scope>NUCLEOTIDE SEQUENCE [LARGE SCALE GENOMIC DNA]</scope>
    <source>
        <strain evidence="2 3">NIT-SL11</strain>
    </source>
</reference>
<evidence type="ECO:0000313" key="3">
    <source>
        <dbReference type="Proteomes" id="UP001317705"/>
    </source>
</evidence>
<dbReference type="InterPro" id="IPR036390">
    <property type="entry name" value="WH_DNA-bd_sf"/>
</dbReference>
<accession>A0ABM8EIZ1</accession>
<keyword evidence="3" id="KW-1185">Reference proteome</keyword>
<gene>
    <name evidence="2" type="ORF">GURASL_13310</name>
</gene>
<organism evidence="2 3">
    <name type="scientific">Geotalea uraniireducens</name>
    <dbReference type="NCBI Taxonomy" id="351604"/>
    <lineage>
        <taxon>Bacteria</taxon>
        <taxon>Pseudomonadati</taxon>
        <taxon>Thermodesulfobacteriota</taxon>
        <taxon>Desulfuromonadia</taxon>
        <taxon>Geobacterales</taxon>
        <taxon>Geobacteraceae</taxon>
        <taxon>Geotalea</taxon>
    </lineage>
</organism>
<protein>
    <recommendedName>
        <fullName evidence="4">MarR family transcriptional regulator</fullName>
    </recommendedName>
</protein>
<name>A0ABM8EIZ1_9BACT</name>
<feature type="signal peptide" evidence="1">
    <location>
        <begin position="1"/>
        <end position="26"/>
    </location>
</feature>
<evidence type="ECO:0000256" key="1">
    <source>
        <dbReference type="SAM" id="SignalP"/>
    </source>
</evidence>
<dbReference type="InterPro" id="IPR036388">
    <property type="entry name" value="WH-like_DNA-bd_sf"/>
</dbReference>
<dbReference type="RefSeq" id="WP_282002857.1">
    <property type="nucleotide sequence ID" value="NZ_AP027151.1"/>
</dbReference>
<evidence type="ECO:0008006" key="4">
    <source>
        <dbReference type="Google" id="ProtNLM"/>
    </source>
</evidence>
<keyword evidence="1" id="KW-0732">Signal</keyword>
<evidence type="ECO:0000313" key="2">
    <source>
        <dbReference type="EMBL" id="BDV42408.1"/>
    </source>
</evidence>
<dbReference type="Gene3D" id="1.10.10.10">
    <property type="entry name" value="Winged helix-like DNA-binding domain superfamily/Winged helix DNA-binding domain"/>
    <property type="match status" value="1"/>
</dbReference>